<accession>A0AA36MPP9</accession>
<feature type="region of interest" description="Disordered" evidence="1">
    <location>
        <begin position="95"/>
        <end position="129"/>
    </location>
</feature>
<evidence type="ECO:0000313" key="3">
    <source>
        <dbReference type="Proteomes" id="UP001178507"/>
    </source>
</evidence>
<dbReference type="Proteomes" id="UP001178507">
    <property type="component" value="Unassembled WGS sequence"/>
</dbReference>
<keyword evidence="3" id="KW-1185">Reference proteome</keyword>
<dbReference type="AlphaFoldDB" id="A0AA36MPP9"/>
<protein>
    <submittedName>
        <fullName evidence="2">Uncharacterized protein</fullName>
    </submittedName>
</protein>
<evidence type="ECO:0000313" key="2">
    <source>
        <dbReference type="EMBL" id="CAJ1375705.1"/>
    </source>
</evidence>
<name>A0AA36MPP9_9DINO</name>
<feature type="region of interest" description="Disordered" evidence="1">
    <location>
        <begin position="201"/>
        <end position="262"/>
    </location>
</feature>
<feature type="compositionally biased region" description="Low complexity" evidence="1">
    <location>
        <begin position="246"/>
        <end position="256"/>
    </location>
</feature>
<proteinExistence type="predicted"/>
<sequence length="408" mass="46319">MQPKPPTLDPHSSAKEMSQSTQANALRKSQSAGAVAAPNPEQGKNYAGTVKNGKFEKRKVDSIEALNKDEKAALIADIEREKREKMEAIAEKMKLQVKRKQQQEAKKQQAQRSQMEQAEAIEEERRKDKVKELKKWLKQKEEQERSKKEKDAAVMQEIQDKELLKQEQQKLLEQERQEQRDRRLEAVAKQKAKLEAQLLASREAAKQEKQAASQRSEAASKISKGSQEASQAPLEAEESDPRMRRQQLMIQQQMAQPSYPAQPAQGMAQRIVHRHIHHHVHYHEGDDEEGAIPLPSIEERRRIEQASENRIKQQLAQEGLPMDPMHVDPTAQTPTMQQSRSMPSLQSGMGITKTQEAFRPHQLPQIDHAEVGRKHGVPNFGTSVGRAVQSYADSGRPRFVKSGMAPPR</sequence>
<organism evidence="2 3">
    <name type="scientific">Effrenium voratum</name>
    <dbReference type="NCBI Taxonomy" id="2562239"/>
    <lineage>
        <taxon>Eukaryota</taxon>
        <taxon>Sar</taxon>
        <taxon>Alveolata</taxon>
        <taxon>Dinophyceae</taxon>
        <taxon>Suessiales</taxon>
        <taxon>Symbiodiniaceae</taxon>
        <taxon>Effrenium</taxon>
    </lineage>
</organism>
<dbReference type="EMBL" id="CAUJNA010000335">
    <property type="protein sequence ID" value="CAJ1375705.1"/>
    <property type="molecule type" value="Genomic_DNA"/>
</dbReference>
<comment type="caution">
    <text evidence="2">The sequence shown here is derived from an EMBL/GenBank/DDBJ whole genome shotgun (WGS) entry which is preliminary data.</text>
</comment>
<reference evidence="2" key="1">
    <citation type="submission" date="2023-08" db="EMBL/GenBank/DDBJ databases">
        <authorList>
            <person name="Chen Y."/>
            <person name="Shah S."/>
            <person name="Dougan E. K."/>
            <person name="Thang M."/>
            <person name="Chan C."/>
        </authorList>
    </citation>
    <scope>NUCLEOTIDE SEQUENCE</scope>
</reference>
<feature type="compositionally biased region" description="Polar residues" evidence="1">
    <location>
        <begin position="15"/>
        <end position="32"/>
    </location>
</feature>
<gene>
    <name evidence="2" type="ORF">EVOR1521_LOCUS4929</name>
</gene>
<feature type="region of interest" description="Disordered" evidence="1">
    <location>
        <begin position="1"/>
        <end position="53"/>
    </location>
</feature>
<evidence type="ECO:0000256" key="1">
    <source>
        <dbReference type="SAM" id="MobiDB-lite"/>
    </source>
</evidence>